<dbReference type="AlphaFoldDB" id="A0A5C4SK39"/>
<organism evidence="2 3">
    <name type="scientific">Allotamlana fucoidanivorans</name>
    <dbReference type="NCBI Taxonomy" id="2583814"/>
    <lineage>
        <taxon>Bacteria</taxon>
        <taxon>Pseudomonadati</taxon>
        <taxon>Bacteroidota</taxon>
        <taxon>Flavobacteriia</taxon>
        <taxon>Flavobacteriales</taxon>
        <taxon>Flavobacteriaceae</taxon>
        <taxon>Allotamlana</taxon>
    </lineage>
</organism>
<dbReference type="OrthoDB" id="267364at2"/>
<name>A0A5C4SK39_9FLAO</name>
<dbReference type="Proteomes" id="UP000308713">
    <property type="component" value="Unassembled WGS sequence"/>
</dbReference>
<reference evidence="2 3" key="1">
    <citation type="submission" date="2019-05" db="EMBL/GenBank/DDBJ databases">
        <title>Tamlana fucoidanivorans sp. nov., isolated from the surface of algae collected from Fujian province in China.</title>
        <authorList>
            <person name="Li J."/>
        </authorList>
    </citation>
    <scope>NUCLEOTIDE SEQUENCE [LARGE SCALE GENOMIC DNA]</scope>
    <source>
        <strain evidence="2 3">CW2-9</strain>
    </source>
</reference>
<dbReference type="InterPro" id="IPR006640">
    <property type="entry name" value="SprT-like_domain"/>
</dbReference>
<dbReference type="EMBL" id="VDCS01000009">
    <property type="protein sequence ID" value="TNJ43871.1"/>
    <property type="molecule type" value="Genomic_DNA"/>
</dbReference>
<dbReference type="Pfam" id="PF10263">
    <property type="entry name" value="SprT-like"/>
    <property type="match status" value="1"/>
</dbReference>
<evidence type="ECO:0000259" key="1">
    <source>
        <dbReference type="Pfam" id="PF10263"/>
    </source>
</evidence>
<accession>A0A5C4SK39</accession>
<gene>
    <name evidence="2" type="ORF">FGF67_10580</name>
</gene>
<evidence type="ECO:0000313" key="3">
    <source>
        <dbReference type="Proteomes" id="UP000308713"/>
    </source>
</evidence>
<dbReference type="RefSeq" id="WP_139697672.1">
    <property type="nucleotide sequence ID" value="NZ_CP074074.1"/>
</dbReference>
<sequence>MQHQIQDYIPKQALPKVIELLNHDKLSVKIKRERKTRHGDYRRLPNGKHEISINSNLNEFRFLITLIHEIAHFEAYQVYGKFIKPHGKEWKITFQHLMLPFLNPEVFPISLLPLLALHFKNPKASSDTDINLSLALKQFDQPNNKTYIFQVPIGCMFKIHNGKIFKMGNKRVKRYEGVEVKTGRIYLFNPNAEVELIET</sequence>
<dbReference type="GO" id="GO:0006950">
    <property type="term" value="P:response to stress"/>
    <property type="evidence" value="ECO:0007669"/>
    <property type="project" value="UniProtKB-ARBA"/>
</dbReference>
<evidence type="ECO:0000313" key="2">
    <source>
        <dbReference type="EMBL" id="TNJ43871.1"/>
    </source>
</evidence>
<proteinExistence type="predicted"/>
<comment type="caution">
    <text evidence="2">The sequence shown here is derived from an EMBL/GenBank/DDBJ whole genome shotgun (WGS) entry which is preliminary data.</text>
</comment>
<feature type="domain" description="SprT-like" evidence="1">
    <location>
        <begin position="24"/>
        <end position="96"/>
    </location>
</feature>
<keyword evidence="3" id="KW-1185">Reference proteome</keyword>
<protein>
    <submittedName>
        <fullName evidence="2">SprT domain-containing protein</fullName>
    </submittedName>
</protein>